<dbReference type="GO" id="GO:0009755">
    <property type="term" value="P:hormone-mediated signaling pathway"/>
    <property type="evidence" value="ECO:0007669"/>
    <property type="project" value="TreeGrafter"/>
</dbReference>
<comment type="caution">
    <text evidence="3">The sequence shown here is derived from an EMBL/GenBank/DDBJ whole genome shotgun (WGS) entry which is preliminary data.</text>
</comment>
<dbReference type="GO" id="GO:0051460">
    <property type="term" value="P:negative regulation of corticotropin secretion"/>
    <property type="evidence" value="ECO:0007669"/>
    <property type="project" value="TreeGrafter"/>
</dbReference>
<keyword evidence="1" id="KW-0175">Coiled coil</keyword>
<organism evidence="3 4">
    <name type="scientific">Acipenser ruthenus</name>
    <name type="common">Sterlet sturgeon</name>
    <dbReference type="NCBI Taxonomy" id="7906"/>
    <lineage>
        <taxon>Eukaryota</taxon>
        <taxon>Metazoa</taxon>
        <taxon>Chordata</taxon>
        <taxon>Craniata</taxon>
        <taxon>Vertebrata</taxon>
        <taxon>Euteleostomi</taxon>
        <taxon>Actinopterygii</taxon>
        <taxon>Chondrostei</taxon>
        <taxon>Acipenseriformes</taxon>
        <taxon>Acipenseridae</taxon>
        <taxon>Acipenser</taxon>
    </lineage>
</organism>
<reference evidence="3 4" key="1">
    <citation type="submission" date="2019-01" db="EMBL/GenBank/DDBJ databases">
        <title>Draft Genome and Complete Hox-Cluster Characterization of the Sterlet Sturgeon (Acipenser ruthenus).</title>
        <authorList>
            <person name="Wei Q."/>
        </authorList>
    </citation>
    <scope>NUCLEOTIDE SEQUENCE [LARGE SCALE GENOMIC DNA]</scope>
    <source>
        <strain evidence="3">WHYD16114868_AA</strain>
        <tissue evidence="3">Blood</tissue>
    </source>
</reference>
<evidence type="ECO:0000313" key="3">
    <source>
        <dbReference type="EMBL" id="RXM27717.1"/>
    </source>
</evidence>
<dbReference type="InterPro" id="IPR008435">
    <property type="entry name" value="CRF-bd"/>
</dbReference>
<gene>
    <name evidence="3" type="ORF">EOD39_20612</name>
</gene>
<dbReference type="Pfam" id="PF23541">
    <property type="entry name" value="CRF-BP_C"/>
    <property type="match status" value="1"/>
</dbReference>
<accession>A0A444TXQ7</accession>
<evidence type="ECO:0000256" key="1">
    <source>
        <dbReference type="SAM" id="Coils"/>
    </source>
</evidence>
<protein>
    <submittedName>
        <fullName evidence="3">Corticotropin-releasing factor-binding protein</fullName>
    </submittedName>
</protein>
<dbReference type="AlphaFoldDB" id="A0A444TXQ7"/>
<name>A0A444TXQ7_ACIRT</name>
<proteinExistence type="predicted"/>
<dbReference type="GO" id="GO:0005615">
    <property type="term" value="C:extracellular space"/>
    <property type="evidence" value="ECO:0007669"/>
    <property type="project" value="TreeGrafter"/>
</dbReference>
<feature type="coiled-coil region" evidence="1">
    <location>
        <begin position="18"/>
        <end position="59"/>
    </location>
</feature>
<dbReference type="GO" id="GO:0051424">
    <property type="term" value="F:corticotropin-releasing hormone binding"/>
    <property type="evidence" value="ECO:0007669"/>
    <property type="project" value="InterPro"/>
</dbReference>
<keyword evidence="4" id="KW-1185">Reference proteome</keyword>
<dbReference type="InterPro" id="IPR056178">
    <property type="entry name" value="CRF-BP_C"/>
</dbReference>
<evidence type="ECO:0000313" key="4">
    <source>
        <dbReference type="Proteomes" id="UP000289886"/>
    </source>
</evidence>
<sequence length="165" mass="18350">MESNGDTESELSALGLKVKTLEGELKACKSELHKLQKQLSQTERIYKNTESYNEDLRKQTPEGSFTMIIPHQHRNCSFSIIYPVEIKISELTLGHFNDLQVKKPVTGCGRAGDFVELLGGSGVDPSKMFPVADLCYSFNGLGEFSVLISDIHLMDQDNVTHIEGD</sequence>
<dbReference type="PANTHER" id="PTHR10278:SF0">
    <property type="entry name" value="CORTICOTROPIN-RELEASING FACTOR-BINDING PROTEIN"/>
    <property type="match status" value="1"/>
</dbReference>
<dbReference type="Proteomes" id="UP000289886">
    <property type="component" value="Unassembled WGS sequence"/>
</dbReference>
<feature type="domain" description="Corticotropin-releasing factor binding protein C-terminal" evidence="2">
    <location>
        <begin position="59"/>
        <end position="146"/>
    </location>
</feature>
<dbReference type="PANTHER" id="PTHR10278">
    <property type="entry name" value="CORTICOTROPIN-RELEASING FACTOR-BINDING PROTEIN"/>
    <property type="match status" value="1"/>
</dbReference>
<dbReference type="EMBL" id="SCEB01215786">
    <property type="protein sequence ID" value="RXM27717.1"/>
    <property type="molecule type" value="Genomic_DNA"/>
</dbReference>
<evidence type="ECO:0000259" key="2">
    <source>
        <dbReference type="Pfam" id="PF23541"/>
    </source>
</evidence>